<feature type="domain" description="Dienelactone hydrolase" evidence="2">
    <location>
        <begin position="72"/>
        <end position="285"/>
    </location>
</feature>
<keyword evidence="4" id="KW-1185">Reference proteome</keyword>
<dbReference type="SUPFAM" id="SSF53474">
    <property type="entry name" value="alpha/beta-Hydrolases"/>
    <property type="match status" value="1"/>
</dbReference>
<dbReference type="InterPro" id="IPR002925">
    <property type="entry name" value="Dienelactn_hydro"/>
</dbReference>
<dbReference type="OrthoDB" id="17560at2759"/>
<organism evidence="3 4">
    <name type="scientific">Tothia fuscella</name>
    <dbReference type="NCBI Taxonomy" id="1048955"/>
    <lineage>
        <taxon>Eukaryota</taxon>
        <taxon>Fungi</taxon>
        <taxon>Dikarya</taxon>
        <taxon>Ascomycota</taxon>
        <taxon>Pezizomycotina</taxon>
        <taxon>Dothideomycetes</taxon>
        <taxon>Pleosporomycetidae</taxon>
        <taxon>Venturiales</taxon>
        <taxon>Cylindrosympodiaceae</taxon>
        <taxon>Tothia</taxon>
    </lineage>
</organism>
<protein>
    <submittedName>
        <fullName evidence="3">Alpha/beta-hydrolase</fullName>
    </submittedName>
</protein>
<evidence type="ECO:0000256" key="1">
    <source>
        <dbReference type="SAM" id="SignalP"/>
    </source>
</evidence>
<proteinExistence type="predicted"/>
<feature type="chain" id="PRO_5040306890" evidence="1">
    <location>
        <begin position="22"/>
        <end position="288"/>
    </location>
</feature>
<dbReference type="EMBL" id="MU007050">
    <property type="protein sequence ID" value="KAF2429057.1"/>
    <property type="molecule type" value="Genomic_DNA"/>
</dbReference>
<dbReference type="GO" id="GO:0016787">
    <property type="term" value="F:hydrolase activity"/>
    <property type="evidence" value="ECO:0007669"/>
    <property type="project" value="InterPro"/>
</dbReference>
<dbReference type="PANTHER" id="PTHR17630:SF44">
    <property type="entry name" value="PROTEIN AIM2"/>
    <property type="match status" value="1"/>
</dbReference>
<feature type="signal peptide" evidence="1">
    <location>
        <begin position="1"/>
        <end position="21"/>
    </location>
</feature>
<sequence>MRVLISAVAAVLGLNGAFVHAVAHYKDLAPLKFEHPGELFSKLTSGACCAEGVVTSGNSTGTTKTIDGVSLYIAEPPNKQTDVAILYLTDIFGVQLVNNRLLGDSMAKAGYYVVMPDLFNGDPIPLDAMGGRIPAFDMAGWSRKHTTEMVDGIVASTIKTMRGQLGVKKIGAVGYCFGGKYVARFLAPGKGLDAGFTAHPSGVTVAEWSAISAPLSIAFGELDAANNVTQRAAAEAAFQRGNKTYQTNLYSGAEHGFAVRTDLSDRRKKFAQEGAFFQAVRWFDAWIK</sequence>
<name>A0A9P4NP28_9PEZI</name>
<evidence type="ECO:0000313" key="4">
    <source>
        <dbReference type="Proteomes" id="UP000800235"/>
    </source>
</evidence>
<comment type="caution">
    <text evidence="3">The sequence shown here is derived from an EMBL/GenBank/DDBJ whole genome shotgun (WGS) entry which is preliminary data.</text>
</comment>
<keyword evidence="1" id="KW-0732">Signal</keyword>
<accession>A0A9P4NP28</accession>
<reference evidence="3" key="1">
    <citation type="journal article" date="2020" name="Stud. Mycol.">
        <title>101 Dothideomycetes genomes: a test case for predicting lifestyles and emergence of pathogens.</title>
        <authorList>
            <person name="Haridas S."/>
            <person name="Albert R."/>
            <person name="Binder M."/>
            <person name="Bloem J."/>
            <person name="Labutti K."/>
            <person name="Salamov A."/>
            <person name="Andreopoulos B."/>
            <person name="Baker S."/>
            <person name="Barry K."/>
            <person name="Bills G."/>
            <person name="Bluhm B."/>
            <person name="Cannon C."/>
            <person name="Castanera R."/>
            <person name="Culley D."/>
            <person name="Daum C."/>
            <person name="Ezra D."/>
            <person name="Gonzalez J."/>
            <person name="Henrissat B."/>
            <person name="Kuo A."/>
            <person name="Liang C."/>
            <person name="Lipzen A."/>
            <person name="Lutzoni F."/>
            <person name="Magnuson J."/>
            <person name="Mondo S."/>
            <person name="Nolan M."/>
            <person name="Ohm R."/>
            <person name="Pangilinan J."/>
            <person name="Park H.-J."/>
            <person name="Ramirez L."/>
            <person name="Alfaro M."/>
            <person name="Sun H."/>
            <person name="Tritt A."/>
            <person name="Yoshinaga Y."/>
            <person name="Zwiers L.-H."/>
            <person name="Turgeon B."/>
            <person name="Goodwin S."/>
            <person name="Spatafora J."/>
            <person name="Crous P."/>
            <person name="Grigoriev I."/>
        </authorList>
    </citation>
    <scope>NUCLEOTIDE SEQUENCE</scope>
    <source>
        <strain evidence="3">CBS 130266</strain>
    </source>
</reference>
<dbReference type="PANTHER" id="PTHR17630">
    <property type="entry name" value="DIENELACTONE HYDROLASE"/>
    <property type="match status" value="1"/>
</dbReference>
<evidence type="ECO:0000259" key="2">
    <source>
        <dbReference type="Pfam" id="PF01738"/>
    </source>
</evidence>
<dbReference type="Proteomes" id="UP000800235">
    <property type="component" value="Unassembled WGS sequence"/>
</dbReference>
<dbReference type="Pfam" id="PF01738">
    <property type="entry name" value="DLH"/>
    <property type="match status" value="1"/>
</dbReference>
<dbReference type="Gene3D" id="3.40.50.1820">
    <property type="entry name" value="alpha/beta hydrolase"/>
    <property type="match status" value="1"/>
</dbReference>
<dbReference type="InterPro" id="IPR029058">
    <property type="entry name" value="AB_hydrolase_fold"/>
</dbReference>
<evidence type="ECO:0000313" key="3">
    <source>
        <dbReference type="EMBL" id="KAF2429057.1"/>
    </source>
</evidence>
<dbReference type="AlphaFoldDB" id="A0A9P4NP28"/>
<gene>
    <name evidence="3" type="ORF">EJ08DRAFT_650672</name>
</gene>